<dbReference type="PANTHER" id="PTHR10000:SF58">
    <property type="entry name" value="PYRIDOXAL PHOSPHATE PHOSPHATASE YBHA"/>
    <property type="match status" value="1"/>
</dbReference>
<organism evidence="3 4">
    <name type="scientific">Leminorella richardii</name>
    <dbReference type="NCBI Taxonomy" id="158841"/>
    <lineage>
        <taxon>Bacteria</taxon>
        <taxon>Pseudomonadati</taxon>
        <taxon>Pseudomonadota</taxon>
        <taxon>Gammaproteobacteria</taxon>
        <taxon>Enterobacterales</taxon>
        <taxon>Budviciaceae</taxon>
        <taxon>Leminorella</taxon>
    </lineage>
</organism>
<evidence type="ECO:0000256" key="2">
    <source>
        <dbReference type="ARBA" id="ARBA00022801"/>
    </source>
</evidence>
<dbReference type="Pfam" id="PF08282">
    <property type="entry name" value="Hydrolase_3"/>
    <property type="match status" value="1"/>
</dbReference>
<keyword evidence="4" id="KW-1185">Reference proteome</keyword>
<dbReference type="EMBL" id="LS483470">
    <property type="protein sequence ID" value="SQI41558.1"/>
    <property type="molecule type" value="Genomic_DNA"/>
</dbReference>
<keyword evidence="1" id="KW-0479">Metal-binding</keyword>
<dbReference type="NCBIfam" id="NF007821">
    <property type="entry name" value="PRK10530.1"/>
    <property type="match status" value="1"/>
</dbReference>
<dbReference type="EC" id="3.1.3.-" evidence="3"/>
<dbReference type="AlphaFoldDB" id="A0A2X4V0A0"/>
<dbReference type="PROSITE" id="PS01229">
    <property type="entry name" value="COF_2"/>
    <property type="match status" value="1"/>
</dbReference>
<dbReference type="SFLD" id="SFLDS00003">
    <property type="entry name" value="Haloacid_Dehalogenase"/>
    <property type="match status" value="1"/>
</dbReference>
<dbReference type="KEGG" id="lri:NCTC12151_02153"/>
<sequence length="274" mass="30676">MKYQIIALDLDGTLLTSQKQILPESLNALAQARRQGVKVVIATGRHHVAIHPFYQALDLDTPAICCNGTYAYHYQNQRVLSGSPLSKEQALHLAKRLREHPIRSLLYVDGAMQYERHDEAIGRWQAWASRLPEHQRPVIEQVESYEAAIERADNVWKFATVCDDAELLSRFSDQIEQELGLTCERSWHNQIDMAQRGNSKGSRLQEWVMSLGLSMDNVIAFGDNLNDISMLSQAGLGVAMGNSSDEVKAAADMVTTENEHPGIAEVIKQHVLMG</sequence>
<protein>
    <submittedName>
        <fullName evidence="3">Uncharacterized phosphatase YwpJ</fullName>
        <ecNumber evidence="3">3.1.3.-</ecNumber>
    </submittedName>
</protein>
<dbReference type="InterPro" id="IPR000150">
    <property type="entry name" value="Cof"/>
</dbReference>
<dbReference type="InterPro" id="IPR036412">
    <property type="entry name" value="HAD-like_sf"/>
</dbReference>
<proteinExistence type="predicted"/>
<reference evidence="3 4" key="1">
    <citation type="submission" date="2018-06" db="EMBL/GenBank/DDBJ databases">
        <authorList>
            <consortium name="Pathogen Informatics"/>
            <person name="Doyle S."/>
        </authorList>
    </citation>
    <scope>NUCLEOTIDE SEQUENCE [LARGE SCALE GENOMIC DNA]</scope>
    <source>
        <strain evidence="3 4">NCTC12151</strain>
    </source>
</reference>
<dbReference type="SFLD" id="SFLDG01140">
    <property type="entry name" value="C2.B:_Phosphomannomutase_and_P"/>
    <property type="match status" value="1"/>
</dbReference>
<evidence type="ECO:0000313" key="3">
    <source>
        <dbReference type="EMBL" id="SQI41558.1"/>
    </source>
</evidence>
<gene>
    <name evidence="3" type="primary">ywpJ_2</name>
    <name evidence="3" type="ORF">NCTC12151_02153</name>
</gene>
<dbReference type="Gene3D" id="3.30.1240.10">
    <property type="match status" value="1"/>
</dbReference>
<accession>A0A2X4V0A0</accession>
<dbReference type="GO" id="GO:0016791">
    <property type="term" value="F:phosphatase activity"/>
    <property type="evidence" value="ECO:0007669"/>
    <property type="project" value="TreeGrafter"/>
</dbReference>
<name>A0A2X4V0A0_9GAMM</name>
<keyword evidence="2 3" id="KW-0378">Hydrolase</keyword>
<dbReference type="Gene3D" id="3.40.50.1000">
    <property type="entry name" value="HAD superfamily/HAD-like"/>
    <property type="match status" value="1"/>
</dbReference>
<dbReference type="InterPro" id="IPR006379">
    <property type="entry name" value="HAD-SF_hydro_IIB"/>
</dbReference>
<dbReference type="GO" id="GO:0000287">
    <property type="term" value="F:magnesium ion binding"/>
    <property type="evidence" value="ECO:0007669"/>
    <property type="project" value="TreeGrafter"/>
</dbReference>
<dbReference type="PROSITE" id="PS01228">
    <property type="entry name" value="COF_1"/>
    <property type="match status" value="1"/>
</dbReference>
<dbReference type="OrthoDB" id="9781413at2"/>
<dbReference type="Proteomes" id="UP000249005">
    <property type="component" value="Chromosome 1"/>
</dbReference>
<evidence type="ECO:0000313" key="4">
    <source>
        <dbReference type="Proteomes" id="UP000249005"/>
    </source>
</evidence>
<dbReference type="GO" id="GO:0005829">
    <property type="term" value="C:cytosol"/>
    <property type="evidence" value="ECO:0007669"/>
    <property type="project" value="TreeGrafter"/>
</dbReference>
<dbReference type="PRINTS" id="PR00119">
    <property type="entry name" value="CATATPASE"/>
</dbReference>
<dbReference type="CDD" id="cd07516">
    <property type="entry name" value="HAD_Pase"/>
    <property type="match status" value="1"/>
</dbReference>
<dbReference type="NCBIfam" id="TIGR00099">
    <property type="entry name" value="Cof-subfamily"/>
    <property type="match status" value="1"/>
</dbReference>
<dbReference type="SUPFAM" id="SSF56784">
    <property type="entry name" value="HAD-like"/>
    <property type="match status" value="1"/>
</dbReference>
<dbReference type="PANTHER" id="PTHR10000">
    <property type="entry name" value="PHOSPHOSERINE PHOSPHATASE"/>
    <property type="match status" value="1"/>
</dbReference>
<dbReference type="NCBIfam" id="TIGR01484">
    <property type="entry name" value="HAD-SF-IIB"/>
    <property type="match status" value="1"/>
</dbReference>
<dbReference type="InterPro" id="IPR023214">
    <property type="entry name" value="HAD_sf"/>
</dbReference>
<evidence type="ECO:0000256" key="1">
    <source>
        <dbReference type="ARBA" id="ARBA00022723"/>
    </source>
</evidence>
<dbReference type="RefSeq" id="WP_111740645.1">
    <property type="nucleotide sequence ID" value="NZ_LR698987.1"/>
</dbReference>